<proteinExistence type="predicted"/>
<organism evidence="1 2">
    <name type="scientific">Methylocella tundrae</name>
    <dbReference type="NCBI Taxonomy" id="227605"/>
    <lineage>
        <taxon>Bacteria</taxon>
        <taxon>Pseudomonadati</taxon>
        <taxon>Pseudomonadota</taxon>
        <taxon>Alphaproteobacteria</taxon>
        <taxon>Hyphomicrobiales</taxon>
        <taxon>Beijerinckiaceae</taxon>
        <taxon>Methylocella</taxon>
    </lineage>
</organism>
<sequence>MYRNSKAGSGFYASFWRALAQMGTLGQGKAELPKRSKSIAAALGEDWKTVRSDLRRAEKAYAEKMRRAG</sequence>
<dbReference type="EMBL" id="LR536450">
    <property type="protein sequence ID" value="VFU09863.1"/>
    <property type="molecule type" value="Genomic_DNA"/>
</dbReference>
<evidence type="ECO:0000313" key="2">
    <source>
        <dbReference type="Proteomes" id="UP000294360"/>
    </source>
</evidence>
<dbReference type="KEGG" id="mtun:MTUNDRAET4_2976"/>
<accession>A0A4U8Z3A3</accession>
<protein>
    <submittedName>
        <fullName evidence="1">Uncharacterized protein</fullName>
    </submittedName>
</protein>
<dbReference type="AlphaFoldDB" id="A0A4U8Z3A3"/>
<reference evidence="1 2" key="1">
    <citation type="submission" date="2019-03" db="EMBL/GenBank/DDBJ databases">
        <authorList>
            <person name="Kox A.R. M."/>
        </authorList>
    </citation>
    <scope>NUCLEOTIDE SEQUENCE [LARGE SCALE GENOMIC DNA]</scope>
    <source>
        <strain evidence="1">MTUNDRAET4 annotated genome</strain>
    </source>
</reference>
<gene>
    <name evidence="1" type="ORF">MTUNDRAET4_2976</name>
</gene>
<evidence type="ECO:0000313" key="1">
    <source>
        <dbReference type="EMBL" id="VFU09863.1"/>
    </source>
</evidence>
<dbReference type="Proteomes" id="UP000294360">
    <property type="component" value="Chromosome"/>
</dbReference>
<name>A0A4U8Z3A3_METTU</name>